<reference evidence="3 4" key="1">
    <citation type="submission" date="2015-05" db="EMBL/GenBank/DDBJ databases">
        <title>Photobacterium galathea sp. nov.</title>
        <authorList>
            <person name="Machado H."/>
            <person name="Gram L."/>
        </authorList>
    </citation>
    <scope>NUCLEOTIDE SEQUENCE [LARGE SCALE GENOMIC DNA]</scope>
    <source>
        <strain evidence="3 4">DSM 22954</strain>
    </source>
</reference>
<keyword evidence="1" id="KW-0732">Signal</keyword>
<keyword evidence="3" id="KW-0346">Stress response</keyword>
<accession>A0A0J1HJ71</accession>
<feature type="chain" id="PRO_5005252636" evidence="1">
    <location>
        <begin position="25"/>
        <end position="147"/>
    </location>
</feature>
<dbReference type="PROSITE" id="PS51257">
    <property type="entry name" value="PROKAR_LIPOPROTEIN"/>
    <property type="match status" value="1"/>
</dbReference>
<dbReference type="AlphaFoldDB" id="A0A0J1HJ71"/>
<dbReference type="InterPro" id="IPR005184">
    <property type="entry name" value="DUF306_Meta_HslJ"/>
</dbReference>
<evidence type="ECO:0000313" key="3">
    <source>
        <dbReference type="EMBL" id="KLV11673.1"/>
    </source>
</evidence>
<dbReference type="Pfam" id="PF03724">
    <property type="entry name" value="META"/>
    <property type="match status" value="1"/>
</dbReference>
<proteinExistence type="predicted"/>
<sequence length="147" mass="16169">MKKRYLTALALPVILAACSTTVKQPVETTMISANDLATHQWVLTKVDNKALELQQPFKAPTLQLNEELGASGHAGCNRYFGQAELKDGKLRIEKMGMTMMACQDPAMKLEHTVSSTLMEWSTASINGNELSLTGAEHNLTFTRTDVK</sequence>
<name>A0A0J1HJ71_9GAMM</name>
<dbReference type="OrthoDB" id="5600341at2"/>
<dbReference type="PATRIC" id="fig|320778.3.peg.462"/>
<dbReference type="STRING" id="320778.ABT57_02180"/>
<comment type="caution">
    <text evidence="3">The sequence shown here is derived from an EMBL/GenBank/DDBJ whole genome shotgun (WGS) entry which is preliminary data.</text>
</comment>
<dbReference type="PANTHER" id="PTHR35535">
    <property type="entry name" value="HEAT SHOCK PROTEIN HSLJ"/>
    <property type="match status" value="1"/>
</dbReference>
<gene>
    <name evidence="3" type="ORF">ABT57_02180</name>
</gene>
<keyword evidence="4" id="KW-1185">Reference proteome</keyword>
<evidence type="ECO:0000313" key="4">
    <source>
        <dbReference type="Proteomes" id="UP000035909"/>
    </source>
</evidence>
<evidence type="ECO:0000259" key="2">
    <source>
        <dbReference type="Pfam" id="PF03724"/>
    </source>
</evidence>
<dbReference type="InterPro" id="IPR038670">
    <property type="entry name" value="HslJ-like_sf"/>
</dbReference>
<feature type="domain" description="DUF306" evidence="2">
    <location>
        <begin position="34"/>
        <end position="138"/>
    </location>
</feature>
<dbReference type="Gene3D" id="2.40.128.270">
    <property type="match status" value="1"/>
</dbReference>
<organism evidence="3 4">
    <name type="scientific">Photobacterium ganghwense</name>
    <dbReference type="NCBI Taxonomy" id="320778"/>
    <lineage>
        <taxon>Bacteria</taxon>
        <taxon>Pseudomonadati</taxon>
        <taxon>Pseudomonadota</taxon>
        <taxon>Gammaproteobacteria</taxon>
        <taxon>Vibrionales</taxon>
        <taxon>Vibrionaceae</taxon>
        <taxon>Photobacterium</taxon>
    </lineage>
</organism>
<dbReference type="Proteomes" id="UP000035909">
    <property type="component" value="Unassembled WGS sequence"/>
</dbReference>
<feature type="signal peptide" evidence="1">
    <location>
        <begin position="1"/>
        <end position="24"/>
    </location>
</feature>
<evidence type="ECO:0000256" key="1">
    <source>
        <dbReference type="SAM" id="SignalP"/>
    </source>
</evidence>
<dbReference type="EMBL" id="LDOU01000002">
    <property type="protein sequence ID" value="KLV11673.1"/>
    <property type="molecule type" value="Genomic_DNA"/>
</dbReference>
<dbReference type="PANTHER" id="PTHR35535:SF1">
    <property type="entry name" value="HEAT SHOCK PROTEIN HSLJ"/>
    <property type="match status" value="1"/>
</dbReference>
<dbReference type="InterPro" id="IPR053147">
    <property type="entry name" value="Hsp_HslJ-like"/>
</dbReference>
<protein>
    <submittedName>
        <fullName evidence="3">Heat shock protein HslJ</fullName>
    </submittedName>
</protein>